<keyword evidence="1" id="KW-1133">Transmembrane helix</keyword>
<evidence type="ECO:0000313" key="2">
    <source>
        <dbReference type="EMBL" id="KHD09733.1"/>
    </source>
</evidence>
<gene>
    <name evidence="2" type="ORF">PN36_29770</name>
</gene>
<name>A0A0A6RVD4_9GAMM</name>
<keyword evidence="1" id="KW-0812">Transmembrane</keyword>
<reference evidence="2 3" key="1">
    <citation type="journal article" date="2016" name="Front. Microbiol.">
        <title>Single-Cell (Meta-)Genomics of a Dimorphic Candidatus Thiomargarita nelsonii Reveals Genomic Plasticity.</title>
        <authorList>
            <person name="Flood B.E."/>
            <person name="Fliss P."/>
            <person name="Jones D.S."/>
            <person name="Dick G.J."/>
            <person name="Jain S."/>
            <person name="Kaster A.K."/>
            <person name="Winkel M."/>
            <person name="Mussmann M."/>
            <person name="Bailey J."/>
        </authorList>
    </citation>
    <scope>NUCLEOTIDE SEQUENCE [LARGE SCALE GENOMIC DNA]</scope>
    <source>
        <strain evidence="2">Hydrate Ridge</strain>
    </source>
</reference>
<keyword evidence="1" id="KW-0472">Membrane</keyword>
<dbReference type="AlphaFoldDB" id="A0A0A6RVD4"/>
<comment type="caution">
    <text evidence="2">The sequence shown here is derived from an EMBL/GenBank/DDBJ whole genome shotgun (WGS) entry which is preliminary data.</text>
</comment>
<accession>A0A0A6RVD4</accession>
<evidence type="ECO:0000313" key="3">
    <source>
        <dbReference type="Proteomes" id="UP000030428"/>
    </source>
</evidence>
<dbReference type="EMBL" id="JSZA02000209">
    <property type="protein sequence ID" value="KHD09733.1"/>
    <property type="molecule type" value="Genomic_DNA"/>
</dbReference>
<dbReference type="Pfam" id="PF10095">
    <property type="entry name" value="DUF2333"/>
    <property type="match status" value="1"/>
</dbReference>
<dbReference type="PIRSF" id="PIRSF029693">
    <property type="entry name" value="UCP029693"/>
    <property type="match status" value="1"/>
</dbReference>
<dbReference type="InterPro" id="IPR016936">
    <property type="entry name" value="UCP029693"/>
</dbReference>
<evidence type="ECO:0000256" key="1">
    <source>
        <dbReference type="SAM" id="Phobius"/>
    </source>
</evidence>
<dbReference type="Proteomes" id="UP000030428">
    <property type="component" value="Unassembled WGS sequence"/>
</dbReference>
<proteinExistence type="predicted"/>
<keyword evidence="3" id="KW-1185">Reference proteome</keyword>
<feature type="transmembrane region" description="Helical" evidence="1">
    <location>
        <begin position="30"/>
        <end position="48"/>
    </location>
</feature>
<sequence length="337" mass="38709">MLIFIKWLWKHLQALYHPDNLKKRGLVRSIGLIAVTIFVLMFLIGVWWNRNPSFFDVKVAAQERAARDNEKIVTGYITTNTLIEVASTLVDKSGGYLSNDIMPPSVFMDDMSNWEWGVLQQVRDFSKVLRNDMSRSRTQSEDPDLAKAEPKFNTDNKSWFWPTSEQKYQEGIELLENYLHRLGEPTNRSAQFLAGANNLRDWLEEVIKRLGSLSQRLSASVGRMNSVGDSNATIEDKTPWTKIDNVFYEARGTSWALLHLLQAIKIDFKNVLEQKQAMMILQQVIQELEGTQKMVWSPIILNGSEFGLFANHSLVLSSYISRANTEMIELYNLLGNR</sequence>
<organism evidence="2 3">
    <name type="scientific">Candidatus Thiomargarita nelsonii</name>
    <dbReference type="NCBI Taxonomy" id="1003181"/>
    <lineage>
        <taxon>Bacteria</taxon>
        <taxon>Pseudomonadati</taxon>
        <taxon>Pseudomonadota</taxon>
        <taxon>Gammaproteobacteria</taxon>
        <taxon>Thiotrichales</taxon>
        <taxon>Thiotrichaceae</taxon>
        <taxon>Thiomargarita</taxon>
    </lineage>
</organism>
<protein>
    <submittedName>
        <fullName evidence="2">Uncharacterized protein</fullName>
    </submittedName>
</protein>